<evidence type="ECO:0000313" key="2">
    <source>
        <dbReference type="Proteomes" id="UP000319478"/>
    </source>
</evidence>
<comment type="caution">
    <text evidence="1">The sequence shown here is derived from an EMBL/GenBank/DDBJ whole genome shotgun (WGS) entry which is preliminary data.</text>
</comment>
<proteinExistence type="predicted"/>
<name>A0ABQ0SIF9_NOVHA</name>
<protein>
    <submittedName>
        <fullName evidence="1">Uncharacterized protein</fullName>
    </submittedName>
</protein>
<keyword evidence="2" id="KW-1185">Reference proteome</keyword>
<dbReference type="EMBL" id="BJNN01000168">
    <property type="protein sequence ID" value="GEC65104.1"/>
    <property type="molecule type" value="Genomic_DNA"/>
</dbReference>
<sequence>MLPYRYTLITRGNVMQCDPARRRLCLGPGHGRRAAHAMATHSNPMGTPIQASRHAHDRAIQVCSVGAVGEGGGAPWAEVMVLSFRAVG</sequence>
<reference evidence="1 2" key="1">
    <citation type="submission" date="2019-06" db="EMBL/GenBank/DDBJ databases">
        <title>Whole genome shotgun sequence of Komagataeibacter hansenii NBRC 14820.</title>
        <authorList>
            <person name="Hosoyama A."/>
            <person name="Uohara A."/>
            <person name="Ohji S."/>
            <person name="Ichikawa N."/>
        </authorList>
    </citation>
    <scope>NUCLEOTIDE SEQUENCE [LARGE SCALE GENOMIC DNA]</scope>
    <source>
        <strain evidence="1 2">NBRC 14820</strain>
    </source>
</reference>
<organism evidence="1 2">
    <name type="scientific">Novacetimonas hansenii</name>
    <name type="common">Komagataeibacter hansenii</name>
    <dbReference type="NCBI Taxonomy" id="436"/>
    <lineage>
        <taxon>Bacteria</taxon>
        <taxon>Pseudomonadati</taxon>
        <taxon>Pseudomonadota</taxon>
        <taxon>Alphaproteobacteria</taxon>
        <taxon>Acetobacterales</taxon>
        <taxon>Acetobacteraceae</taxon>
        <taxon>Novacetimonas</taxon>
    </lineage>
</organism>
<gene>
    <name evidence="1" type="ORF">GHA01_29530</name>
</gene>
<evidence type="ECO:0000313" key="1">
    <source>
        <dbReference type="EMBL" id="GEC65104.1"/>
    </source>
</evidence>
<accession>A0ABQ0SIF9</accession>
<dbReference type="Proteomes" id="UP000319478">
    <property type="component" value="Unassembled WGS sequence"/>
</dbReference>